<dbReference type="InterPro" id="IPR001810">
    <property type="entry name" value="F-box_dom"/>
</dbReference>
<dbReference type="PANTHER" id="PTHR34145:SF68">
    <property type="entry name" value="FBD DOMAIN-CONTAINING PROTEIN"/>
    <property type="match status" value="1"/>
</dbReference>
<dbReference type="InterPro" id="IPR036047">
    <property type="entry name" value="F-box-like_dom_sf"/>
</dbReference>
<dbReference type="PROSITE" id="PS50181">
    <property type="entry name" value="FBOX"/>
    <property type="match status" value="1"/>
</dbReference>
<proteinExistence type="predicted"/>
<keyword evidence="3" id="KW-1185">Reference proteome</keyword>
<name>A0A7J7DYB3_TRIWF</name>
<gene>
    <name evidence="2" type="ORF">HS088_TW02G00316</name>
</gene>
<dbReference type="AlphaFoldDB" id="A0A7J7DYB3"/>
<dbReference type="Pfam" id="PF23622">
    <property type="entry name" value="LRR_At1g61320_AtMIF1"/>
    <property type="match status" value="1"/>
</dbReference>
<evidence type="ECO:0000259" key="1">
    <source>
        <dbReference type="PROSITE" id="PS50181"/>
    </source>
</evidence>
<organism evidence="2 3">
    <name type="scientific">Tripterygium wilfordii</name>
    <name type="common">Thunder God vine</name>
    <dbReference type="NCBI Taxonomy" id="458696"/>
    <lineage>
        <taxon>Eukaryota</taxon>
        <taxon>Viridiplantae</taxon>
        <taxon>Streptophyta</taxon>
        <taxon>Embryophyta</taxon>
        <taxon>Tracheophyta</taxon>
        <taxon>Spermatophyta</taxon>
        <taxon>Magnoliopsida</taxon>
        <taxon>eudicotyledons</taxon>
        <taxon>Gunneridae</taxon>
        <taxon>Pentapetalae</taxon>
        <taxon>rosids</taxon>
        <taxon>fabids</taxon>
        <taxon>Celastrales</taxon>
        <taxon>Celastraceae</taxon>
        <taxon>Tripterygium</taxon>
    </lineage>
</organism>
<dbReference type="Gene3D" id="3.80.10.10">
    <property type="entry name" value="Ribonuclease Inhibitor"/>
    <property type="match status" value="1"/>
</dbReference>
<dbReference type="Proteomes" id="UP000593562">
    <property type="component" value="Unassembled WGS sequence"/>
</dbReference>
<evidence type="ECO:0000313" key="2">
    <source>
        <dbReference type="EMBL" id="KAF5751303.1"/>
    </source>
</evidence>
<dbReference type="EMBL" id="JAAARO010000002">
    <property type="protein sequence ID" value="KAF5751303.1"/>
    <property type="molecule type" value="Genomic_DNA"/>
</dbReference>
<protein>
    <submittedName>
        <fullName evidence="2">F-box/LRR-repeat protein</fullName>
    </submittedName>
</protein>
<dbReference type="CDD" id="cd22160">
    <property type="entry name" value="F-box_AtFBL13-like"/>
    <property type="match status" value="1"/>
</dbReference>
<dbReference type="SUPFAM" id="SSF52047">
    <property type="entry name" value="RNI-like"/>
    <property type="match status" value="1"/>
</dbReference>
<dbReference type="InterPro" id="IPR055357">
    <property type="entry name" value="LRR_At1g61320_AtMIF1"/>
</dbReference>
<feature type="domain" description="F-box" evidence="1">
    <location>
        <begin position="3"/>
        <end position="61"/>
    </location>
</feature>
<reference evidence="2 3" key="1">
    <citation type="journal article" date="2020" name="Nat. Commun.">
        <title>Genome of Tripterygium wilfordii and identification of cytochrome P450 involved in triptolide biosynthesis.</title>
        <authorList>
            <person name="Tu L."/>
            <person name="Su P."/>
            <person name="Zhang Z."/>
            <person name="Gao L."/>
            <person name="Wang J."/>
            <person name="Hu T."/>
            <person name="Zhou J."/>
            <person name="Zhang Y."/>
            <person name="Zhao Y."/>
            <person name="Liu Y."/>
            <person name="Song Y."/>
            <person name="Tong Y."/>
            <person name="Lu Y."/>
            <person name="Yang J."/>
            <person name="Xu C."/>
            <person name="Jia M."/>
            <person name="Peters R.J."/>
            <person name="Huang L."/>
            <person name="Gao W."/>
        </authorList>
    </citation>
    <scope>NUCLEOTIDE SEQUENCE [LARGE SCALE GENOMIC DNA]</scope>
    <source>
        <strain evidence="3">cv. XIE 37</strain>
        <tissue evidence="2">Leaf</tissue>
    </source>
</reference>
<dbReference type="InterPro" id="IPR032675">
    <property type="entry name" value="LRR_dom_sf"/>
</dbReference>
<dbReference type="Gene3D" id="1.20.1280.50">
    <property type="match status" value="1"/>
</dbReference>
<accession>A0A7J7DYB3</accession>
<dbReference type="InterPro" id="IPR053781">
    <property type="entry name" value="F-box_AtFBL13-like"/>
</dbReference>
<dbReference type="InterPro" id="IPR053772">
    <property type="entry name" value="At1g61320/At1g61330-like"/>
</dbReference>
<dbReference type="Pfam" id="PF00646">
    <property type="entry name" value="F-box"/>
    <property type="match status" value="1"/>
</dbReference>
<sequence>MGEDRISQLPDEVLVSILSFLTMKEAARTSVIACRWREVWTSIPSLDFDASETSNSLWEEEEGLNPYEETGKYIKWINNVLDAYQGYCIDEFRVRFDLEPMFTSDIDRWFNFALEKKVKRLVMDFRGYYGCPRSNIFAIPLLSSPVLHTAEFPDCRSLKILKLKYLDISGAVIEHLISTCLYLEQLVIEGSNSLTDLNVVGQSLCLKYLKIKFCCRLKSVYLSAPNLLSFQWYSAESIEIAFANVPNLVEVFFGGGYALRRLHPLLNYLSQLETLILSDEPPEETIGLIEFPVLPHLKNLILKVSAADDDSLLGFTPLIKAAPSLCRLLLELSWFEPDVFLLSRPKTPRECHQCLKVVEIVGFVGKTNDMEFAMYLIEHAPMLEKILLRPGKPKSLRCYSDPECIARKQSGREAAMLLDYKFSLGDKLVLLGF</sequence>
<dbReference type="SUPFAM" id="SSF81383">
    <property type="entry name" value="F-box domain"/>
    <property type="match status" value="1"/>
</dbReference>
<dbReference type="PANTHER" id="PTHR34145">
    <property type="entry name" value="OS02G0105600 PROTEIN"/>
    <property type="match status" value="1"/>
</dbReference>
<comment type="caution">
    <text evidence="2">The sequence shown here is derived from an EMBL/GenBank/DDBJ whole genome shotgun (WGS) entry which is preliminary data.</text>
</comment>
<dbReference type="InParanoid" id="A0A7J7DYB3"/>
<evidence type="ECO:0000313" key="3">
    <source>
        <dbReference type="Proteomes" id="UP000593562"/>
    </source>
</evidence>